<protein>
    <submittedName>
        <fullName evidence="2">Helix-turn-helix transcriptional regulator</fullName>
    </submittedName>
</protein>
<dbReference type="InterPro" id="IPR010982">
    <property type="entry name" value="Lambda_DNA-bd_dom_sf"/>
</dbReference>
<name>A0A7G9GMK5_9FIRM</name>
<dbReference type="InterPro" id="IPR001387">
    <property type="entry name" value="Cro/C1-type_HTH"/>
</dbReference>
<dbReference type="PROSITE" id="PS50943">
    <property type="entry name" value="HTH_CROC1"/>
    <property type="match status" value="1"/>
</dbReference>
<dbReference type="Pfam" id="PF01381">
    <property type="entry name" value="HTH_3"/>
    <property type="match status" value="1"/>
</dbReference>
<dbReference type="SUPFAM" id="SSF47413">
    <property type="entry name" value="lambda repressor-like DNA-binding domains"/>
    <property type="match status" value="1"/>
</dbReference>
<evidence type="ECO:0000313" key="2">
    <source>
        <dbReference type="EMBL" id="QNM12037.1"/>
    </source>
</evidence>
<keyword evidence="3" id="KW-1185">Reference proteome</keyword>
<dbReference type="RefSeq" id="WP_117453670.1">
    <property type="nucleotide sequence ID" value="NZ_CP060636.1"/>
</dbReference>
<evidence type="ECO:0000259" key="1">
    <source>
        <dbReference type="PROSITE" id="PS50943"/>
    </source>
</evidence>
<dbReference type="AlphaFoldDB" id="A0A7G9GMK5"/>
<reference evidence="2 3" key="1">
    <citation type="submission" date="2020-08" db="EMBL/GenBank/DDBJ databases">
        <authorList>
            <person name="Liu C."/>
            <person name="Sun Q."/>
        </authorList>
    </citation>
    <scope>NUCLEOTIDE SEQUENCE [LARGE SCALE GENOMIC DNA]</scope>
    <source>
        <strain evidence="2 3">NSJ-61</strain>
    </source>
</reference>
<sequence length="84" mass="9626">MDAKKIGAFIKMMREEKKMTIDEFAKAANLESKAIIEYEAGVKKLNSKELTNISKALQVPLISVIWGEKPNWEQKPAIHRKEKL</sequence>
<organism evidence="2 3">
    <name type="scientific">[Eubacterium] hominis</name>
    <dbReference type="NCBI Taxonomy" id="2764325"/>
    <lineage>
        <taxon>Bacteria</taxon>
        <taxon>Bacillati</taxon>
        <taxon>Bacillota</taxon>
        <taxon>Erysipelotrichia</taxon>
        <taxon>Erysipelotrichales</taxon>
        <taxon>Erysipelotrichaceae</taxon>
        <taxon>Amedibacillus</taxon>
    </lineage>
</organism>
<dbReference type="EMBL" id="CP060636">
    <property type="protein sequence ID" value="QNM12037.1"/>
    <property type="molecule type" value="Genomic_DNA"/>
</dbReference>
<dbReference type="KEGG" id="ehn:H9Q80_17610"/>
<dbReference type="Proteomes" id="UP000515856">
    <property type="component" value="Chromosome"/>
</dbReference>
<dbReference type="Gene3D" id="1.10.260.40">
    <property type="entry name" value="lambda repressor-like DNA-binding domains"/>
    <property type="match status" value="1"/>
</dbReference>
<evidence type="ECO:0000313" key="3">
    <source>
        <dbReference type="Proteomes" id="UP000515856"/>
    </source>
</evidence>
<dbReference type="SMART" id="SM00530">
    <property type="entry name" value="HTH_XRE"/>
    <property type="match status" value="1"/>
</dbReference>
<proteinExistence type="predicted"/>
<gene>
    <name evidence="2" type="ORF">H9Q80_17610</name>
</gene>
<accession>A0A7G9GMK5</accession>
<feature type="domain" description="HTH cro/C1-type" evidence="1">
    <location>
        <begin position="10"/>
        <end position="64"/>
    </location>
</feature>
<dbReference type="CDD" id="cd00093">
    <property type="entry name" value="HTH_XRE"/>
    <property type="match status" value="1"/>
</dbReference>
<dbReference type="GO" id="GO:0003677">
    <property type="term" value="F:DNA binding"/>
    <property type="evidence" value="ECO:0007669"/>
    <property type="project" value="InterPro"/>
</dbReference>